<keyword evidence="2" id="KW-1185">Reference proteome</keyword>
<dbReference type="EMBL" id="JBHSQS010000007">
    <property type="protein sequence ID" value="MFC5924609.1"/>
    <property type="molecule type" value="Genomic_DNA"/>
</dbReference>
<evidence type="ECO:0000313" key="2">
    <source>
        <dbReference type="Proteomes" id="UP001596226"/>
    </source>
</evidence>
<proteinExistence type="predicted"/>
<reference evidence="2" key="1">
    <citation type="journal article" date="2019" name="Int. J. Syst. Evol. Microbiol.">
        <title>The Global Catalogue of Microorganisms (GCM) 10K type strain sequencing project: providing services to taxonomists for standard genome sequencing and annotation.</title>
        <authorList>
            <consortium name="The Broad Institute Genomics Platform"/>
            <consortium name="The Broad Institute Genome Sequencing Center for Infectious Disease"/>
            <person name="Wu L."/>
            <person name="Ma J."/>
        </authorList>
    </citation>
    <scope>NUCLEOTIDE SEQUENCE [LARGE SCALE GENOMIC DNA]</scope>
    <source>
        <strain evidence="2">CGMCC 4.7144</strain>
    </source>
</reference>
<name>A0ABW1H7Z3_9ACTN</name>
<accession>A0ABW1H7Z3</accession>
<sequence length="497" mass="53047">MADVEQLDAGPARVTVLFDTDDDVAVTRKLLGAHDPAAGYVVVHPTPAVSSTRYLAHDLLNALGRPVGRLAGELVASAAAAFTAVTAWMIADRVTHLVVLRAHRILPSGCERLIEIAQRTGVHLVLVCHARALPAEVMAVLADVDCRETTNLSAVLPPPAPVRPATLPGPPVAELPRLPLADVHRFRAEAYRRLSAADFALVDAVYTHGLTTACAWLSQHPDGHNSDFTPRHDVGRSIFPRYLPASQVNAGLDLLDARYTASTLREIAAGLLCVDPDADNVRYPRAWDDTVGLQVFLSGLVVDSPSRRHTLARLRGAQAGFLLHGLHLALPDNLDIASGPGMTTLDFTEHTAARLRAGVANPVHAAALTAVYFTGLSPDLLTPVPLSALSDDATVLHITAMRATTWVADGAVGYHIPDPARPLMAAARTFQHLRGPERNHRLLSTGIGASAATLVVTAETCALPLPIPAQHFGRPWHLDAKGWWISHPLHAKNGPPP</sequence>
<organism evidence="1 2">
    <name type="scientific">Micromonospora vulcania</name>
    <dbReference type="NCBI Taxonomy" id="1441873"/>
    <lineage>
        <taxon>Bacteria</taxon>
        <taxon>Bacillati</taxon>
        <taxon>Actinomycetota</taxon>
        <taxon>Actinomycetes</taxon>
        <taxon>Micromonosporales</taxon>
        <taxon>Micromonosporaceae</taxon>
        <taxon>Micromonospora</taxon>
    </lineage>
</organism>
<comment type="caution">
    <text evidence="1">The sequence shown here is derived from an EMBL/GenBank/DDBJ whole genome shotgun (WGS) entry which is preliminary data.</text>
</comment>
<evidence type="ECO:0000313" key="1">
    <source>
        <dbReference type="EMBL" id="MFC5924609.1"/>
    </source>
</evidence>
<dbReference type="Proteomes" id="UP001596226">
    <property type="component" value="Unassembled WGS sequence"/>
</dbReference>
<dbReference type="RefSeq" id="WP_377511561.1">
    <property type="nucleotide sequence ID" value="NZ_JBHSQS010000007.1"/>
</dbReference>
<gene>
    <name evidence="1" type="ORF">ACFQGL_14770</name>
</gene>
<protein>
    <submittedName>
        <fullName evidence="1">Uncharacterized protein</fullName>
    </submittedName>
</protein>